<feature type="compositionally biased region" description="Pro residues" evidence="1">
    <location>
        <begin position="214"/>
        <end position="224"/>
    </location>
</feature>
<dbReference type="KEGG" id="pdic:114490015"/>
<keyword evidence="2" id="KW-1185">Reference proteome</keyword>
<dbReference type="AlphaFoldDB" id="A0A6J2KYK4"/>
<accession>A0A6J2KYK4</accession>
<evidence type="ECO:0000313" key="3">
    <source>
        <dbReference type="RefSeq" id="XP_028359704.1"/>
    </source>
</evidence>
<feature type="region of interest" description="Disordered" evidence="1">
    <location>
        <begin position="59"/>
        <end position="138"/>
    </location>
</feature>
<dbReference type="RefSeq" id="XP_028359704.1">
    <property type="nucleotide sequence ID" value="XM_028503903.1"/>
</dbReference>
<proteinExistence type="predicted"/>
<evidence type="ECO:0000313" key="2">
    <source>
        <dbReference type="Proteomes" id="UP000504628"/>
    </source>
</evidence>
<gene>
    <name evidence="3" type="primary">LOC114490015</name>
</gene>
<protein>
    <submittedName>
        <fullName evidence="3">Vegetative cell wall protein gp1-like</fullName>
    </submittedName>
</protein>
<dbReference type="Proteomes" id="UP000504628">
    <property type="component" value="Chromosome 2"/>
</dbReference>
<organism evidence="2 3">
    <name type="scientific">Phyllostomus discolor</name>
    <name type="common">pale spear-nosed bat</name>
    <dbReference type="NCBI Taxonomy" id="89673"/>
    <lineage>
        <taxon>Eukaryota</taxon>
        <taxon>Metazoa</taxon>
        <taxon>Chordata</taxon>
        <taxon>Craniata</taxon>
        <taxon>Vertebrata</taxon>
        <taxon>Euteleostomi</taxon>
        <taxon>Mammalia</taxon>
        <taxon>Eutheria</taxon>
        <taxon>Laurasiatheria</taxon>
        <taxon>Chiroptera</taxon>
        <taxon>Yangochiroptera</taxon>
        <taxon>Phyllostomidae</taxon>
        <taxon>Phyllostominae</taxon>
        <taxon>Phyllostomus</taxon>
    </lineage>
</organism>
<feature type="region of interest" description="Disordered" evidence="1">
    <location>
        <begin position="1"/>
        <end position="21"/>
    </location>
</feature>
<evidence type="ECO:0000256" key="1">
    <source>
        <dbReference type="SAM" id="MobiDB-lite"/>
    </source>
</evidence>
<reference evidence="3" key="1">
    <citation type="submission" date="2025-08" db="UniProtKB">
        <authorList>
            <consortium name="RefSeq"/>
        </authorList>
    </citation>
    <scope>IDENTIFICATION</scope>
    <source>
        <tissue evidence="3">Muscle</tissue>
    </source>
</reference>
<dbReference type="InParanoid" id="A0A6J2KYK4"/>
<name>A0A6J2KYK4_9CHIR</name>
<feature type="region of interest" description="Disordered" evidence="1">
    <location>
        <begin position="197"/>
        <end position="300"/>
    </location>
</feature>
<dbReference type="GeneID" id="114490015"/>
<feature type="compositionally biased region" description="Basic and acidic residues" evidence="1">
    <location>
        <begin position="261"/>
        <end position="278"/>
    </location>
</feature>
<sequence>MLLTKPCPSPPPQVVTPPTASAPRLPFLLNITQMQDPPRGLCTHKVILSAGHPDCTGLTPAQRSGGAGLGRGCAPTNPSAGDTPQVKHASHARNVSAHPAHQRPALEQHPPRRRAAGAPQLSGLRQQAATPGETKTGVRLRIALTPPEGRKACVARPDVLTSRGAHLTSRRAHVTLLRPRLPPPAPAPRAMPAIPTMPRWPQPAPRRSPQLICPWPPPRGPPSCPNGAPEPSGTDLPEAWGPKPSPQSQDGLGLLRCARRYSLDGRRAQQTRQPERPRAGNPERLPTGGQLGDILQWPLK</sequence>